<dbReference type="AlphaFoldDB" id="A0AAV0BWU6"/>
<evidence type="ECO:0000256" key="1">
    <source>
        <dbReference type="SAM" id="SignalP"/>
    </source>
</evidence>
<feature type="signal peptide" evidence="1">
    <location>
        <begin position="1"/>
        <end position="23"/>
    </location>
</feature>
<reference evidence="2" key="1">
    <citation type="submission" date="2022-06" db="EMBL/GenBank/DDBJ databases">
        <authorList>
            <consortium name="SYNGENTA / RWTH Aachen University"/>
        </authorList>
    </citation>
    <scope>NUCLEOTIDE SEQUENCE</scope>
</reference>
<organism evidence="2 3">
    <name type="scientific">Phakopsora pachyrhizi</name>
    <name type="common">Asian soybean rust disease fungus</name>
    <dbReference type="NCBI Taxonomy" id="170000"/>
    <lineage>
        <taxon>Eukaryota</taxon>
        <taxon>Fungi</taxon>
        <taxon>Dikarya</taxon>
        <taxon>Basidiomycota</taxon>
        <taxon>Pucciniomycotina</taxon>
        <taxon>Pucciniomycetes</taxon>
        <taxon>Pucciniales</taxon>
        <taxon>Phakopsoraceae</taxon>
        <taxon>Phakopsora</taxon>
    </lineage>
</organism>
<proteinExistence type="predicted"/>
<keyword evidence="1" id="KW-0732">Signal</keyword>
<name>A0AAV0BWU6_PHAPC</name>
<keyword evidence="3" id="KW-1185">Reference proteome</keyword>
<sequence length="155" mass="17145">MYCNTNSAFLALVLALLFFSTMASPAGINIEDKEDVTKCKGSGLQKNCKPFLEKLWSTGKIKLFNTQPQAENDARCLISWKSQENNIEIKSQESLLNVLKKIDMACKNHTKGGNSTWNPNITQYGNFSDGTSFSGVGYFQGKLEGNTIYISALVK</sequence>
<dbReference type="Proteomes" id="UP001153365">
    <property type="component" value="Unassembled WGS sequence"/>
</dbReference>
<accession>A0AAV0BWU6</accession>
<comment type="caution">
    <text evidence="2">The sequence shown here is derived from an EMBL/GenBank/DDBJ whole genome shotgun (WGS) entry which is preliminary data.</text>
</comment>
<evidence type="ECO:0000313" key="3">
    <source>
        <dbReference type="Proteomes" id="UP001153365"/>
    </source>
</evidence>
<protein>
    <submittedName>
        <fullName evidence="2">Expressed protein</fullName>
    </submittedName>
</protein>
<feature type="chain" id="PRO_5043494028" evidence="1">
    <location>
        <begin position="24"/>
        <end position="155"/>
    </location>
</feature>
<dbReference type="EMBL" id="CALTRL010006382">
    <property type="protein sequence ID" value="CAH7690743.1"/>
    <property type="molecule type" value="Genomic_DNA"/>
</dbReference>
<gene>
    <name evidence="2" type="ORF">PPACK8108_LOCUS26186</name>
</gene>
<evidence type="ECO:0000313" key="2">
    <source>
        <dbReference type="EMBL" id="CAH7690743.1"/>
    </source>
</evidence>